<dbReference type="AlphaFoldDB" id="A0A7J8I0J6"/>
<dbReference type="EMBL" id="JACASF010000005">
    <property type="protein sequence ID" value="KAF6477685.1"/>
    <property type="molecule type" value="Genomic_DNA"/>
</dbReference>
<sequence length="111" mass="12321">MFALLGVVTLVLVAGEPWVLPAAAGGTRLKPPQSVEVDIVDETFTLRWNRSLEPAGSAGNTTFSADYQMYAPRLPDWPEPFKTTLALSFLSRFAKHFVFLSLKEISRLHNT</sequence>
<proteinExistence type="predicted"/>
<keyword evidence="3" id="KW-1185">Reference proteome</keyword>
<feature type="signal peptide" evidence="1">
    <location>
        <begin position="1"/>
        <end position="15"/>
    </location>
</feature>
<gene>
    <name evidence="2" type="ORF">HJG59_006627</name>
</gene>
<dbReference type="Proteomes" id="UP000550707">
    <property type="component" value="Unassembled WGS sequence"/>
</dbReference>
<keyword evidence="2" id="KW-0675">Receptor</keyword>
<accession>A0A7J8I0J6</accession>
<evidence type="ECO:0000313" key="3">
    <source>
        <dbReference type="Proteomes" id="UP000550707"/>
    </source>
</evidence>
<feature type="chain" id="PRO_5029771995" evidence="1">
    <location>
        <begin position="16"/>
        <end position="111"/>
    </location>
</feature>
<comment type="caution">
    <text evidence="2">The sequence shown here is derived from an EMBL/GenBank/DDBJ whole genome shotgun (WGS) entry which is preliminary data.</text>
</comment>
<protein>
    <submittedName>
        <fullName evidence="2">Interferon alpha and beta receptor subunit 1</fullName>
    </submittedName>
</protein>
<name>A0A7J8I0J6_MOLMO</name>
<keyword evidence="1" id="KW-0732">Signal</keyword>
<evidence type="ECO:0000256" key="1">
    <source>
        <dbReference type="SAM" id="SignalP"/>
    </source>
</evidence>
<evidence type="ECO:0000313" key="2">
    <source>
        <dbReference type="EMBL" id="KAF6477685.1"/>
    </source>
</evidence>
<organism evidence="2 3">
    <name type="scientific">Molossus molossus</name>
    <name type="common">Pallas' mastiff bat</name>
    <name type="synonym">Vespertilio molossus</name>
    <dbReference type="NCBI Taxonomy" id="27622"/>
    <lineage>
        <taxon>Eukaryota</taxon>
        <taxon>Metazoa</taxon>
        <taxon>Chordata</taxon>
        <taxon>Craniata</taxon>
        <taxon>Vertebrata</taxon>
        <taxon>Euteleostomi</taxon>
        <taxon>Mammalia</taxon>
        <taxon>Eutheria</taxon>
        <taxon>Laurasiatheria</taxon>
        <taxon>Chiroptera</taxon>
        <taxon>Yangochiroptera</taxon>
        <taxon>Molossidae</taxon>
        <taxon>Molossus</taxon>
    </lineage>
</organism>
<reference evidence="2 3" key="1">
    <citation type="journal article" date="2020" name="Nature">
        <title>Six reference-quality genomes reveal evolution of bat adaptations.</title>
        <authorList>
            <person name="Jebb D."/>
            <person name="Huang Z."/>
            <person name="Pippel M."/>
            <person name="Hughes G.M."/>
            <person name="Lavrichenko K."/>
            <person name="Devanna P."/>
            <person name="Winkler S."/>
            <person name="Jermiin L.S."/>
            <person name="Skirmuntt E.C."/>
            <person name="Katzourakis A."/>
            <person name="Burkitt-Gray L."/>
            <person name="Ray D.A."/>
            <person name="Sullivan K.A.M."/>
            <person name="Roscito J.G."/>
            <person name="Kirilenko B.M."/>
            <person name="Davalos L.M."/>
            <person name="Corthals A.P."/>
            <person name="Power M.L."/>
            <person name="Jones G."/>
            <person name="Ransome R.D."/>
            <person name="Dechmann D.K.N."/>
            <person name="Locatelli A.G."/>
            <person name="Puechmaille S.J."/>
            <person name="Fedrigo O."/>
            <person name="Jarvis E.D."/>
            <person name="Hiller M."/>
            <person name="Vernes S.C."/>
            <person name="Myers E.W."/>
            <person name="Teeling E.C."/>
        </authorList>
    </citation>
    <scope>NUCLEOTIDE SEQUENCE [LARGE SCALE GENOMIC DNA]</scope>
    <source>
        <strain evidence="2">MMolMol1</strain>
        <tissue evidence="2">Muscle</tissue>
    </source>
</reference>